<dbReference type="EMBL" id="CAXHTA020000011">
    <property type="protein sequence ID" value="CAL5224518.1"/>
    <property type="molecule type" value="Genomic_DNA"/>
</dbReference>
<organism evidence="2 3">
    <name type="scientific">Coccomyxa viridis</name>
    <dbReference type="NCBI Taxonomy" id="1274662"/>
    <lineage>
        <taxon>Eukaryota</taxon>
        <taxon>Viridiplantae</taxon>
        <taxon>Chlorophyta</taxon>
        <taxon>core chlorophytes</taxon>
        <taxon>Trebouxiophyceae</taxon>
        <taxon>Trebouxiophyceae incertae sedis</taxon>
        <taxon>Coccomyxaceae</taxon>
        <taxon>Coccomyxa</taxon>
    </lineage>
</organism>
<proteinExistence type="predicted"/>
<dbReference type="SUPFAM" id="SSF48452">
    <property type="entry name" value="TPR-like"/>
    <property type="match status" value="1"/>
</dbReference>
<sequence length="201" mass="22325">MCPRLGDSYLTDPVQYLDPKKKKIWFAGGPAIDQDIRARFGADVEAAAAGKLGSWQEGYDALAFIILGDQFTRNVYRGTPKMYSLDGETLSLAKHLIDSGGQGSLHLAHRVWLYMPFMHSEELQDQEDCIRHAGELLTQTQALPGGGEPLAAALVDNQKYARTHRDVLLKWGRFPHRNGILGRESTPEEKQGMKDGTVPSF</sequence>
<dbReference type="InterPro" id="IPR010323">
    <property type="entry name" value="DUF924"/>
</dbReference>
<evidence type="ECO:0000313" key="3">
    <source>
        <dbReference type="Proteomes" id="UP001497392"/>
    </source>
</evidence>
<dbReference type="Pfam" id="PF06041">
    <property type="entry name" value="DUF924"/>
    <property type="match status" value="1"/>
</dbReference>
<dbReference type="InterPro" id="IPR011990">
    <property type="entry name" value="TPR-like_helical_dom_sf"/>
</dbReference>
<dbReference type="Gene3D" id="1.25.40.10">
    <property type="entry name" value="Tetratricopeptide repeat domain"/>
    <property type="match status" value="1"/>
</dbReference>
<dbReference type="Gene3D" id="1.20.58.320">
    <property type="entry name" value="TPR-like"/>
    <property type="match status" value="1"/>
</dbReference>
<evidence type="ECO:0000256" key="1">
    <source>
        <dbReference type="SAM" id="MobiDB-lite"/>
    </source>
</evidence>
<name>A0ABP1G244_9CHLO</name>
<feature type="region of interest" description="Disordered" evidence="1">
    <location>
        <begin position="180"/>
        <end position="201"/>
    </location>
</feature>
<gene>
    <name evidence="2" type="primary">g7215</name>
    <name evidence="2" type="ORF">VP750_LOCUS6177</name>
</gene>
<reference evidence="2 3" key="1">
    <citation type="submission" date="2024-06" db="EMBL/GenBank/DDBJ databases">
        <authorList>
            <person name="Kraege A."/>
            <person name="Thomma B."/>
        </authorList>
    </citation>
    <scope>NUCLEOTIDE SEQUENCE [LARGE SCALE GENOMIC DNA]</scope>
</reference>
<comment type="caution">
    <text evidence="2">The sequence shown here is derived from an EMBL/GenBank/DDBJ whole genome shotgun (WGS) entry which is preliminary data.</text>
</comment>
<accession>A0ABP1G244</accession>
<protein>
    <submittedName>
        <fullName evidence="2">G7215 protein</fullName>
    </submittedName>
</protein>
<keyword evidence="3" id="KW-1185">Reference proteome</keyword>
<dbReference type="Proteomes" id="UP001497392">
    <property type="component" value="Unassembled WGS sequence"/>
</dbReference>
<evidence type="ECO:0000313" key="2">
    <source>
        <dbReference type="EMBL" id="CAL5224518.1"/>
    </source>
</evidence>